<name>A0A2K1L7H5_PHYPA</name>
<dbReference type="Gramene" id="Pp3c1_8900V3.1">
    <property type="protein sequence ID" value="PAC:32969673.CDS.1"/>
    <property type="gene ID" value="Pp3c1_8900"/>
</dbReference>
<reference evidence="1 3" key="2">
    <citation type="journal article" date="2018" name="Plant J.">
        <title>The Physcomitrella patens chromosome-scale assembly reveals moss genome structure and evolution.</title>
        <authorList>
            <person name="Lang D."/>
            <person name="Ullrich K.K."/>
            <person name="Murat F."/>
            <person name="Fuchs J."/>
            <person name="Jenkins J."/>
            <person name="Haas F.B."/>
            <person name="Piednoel M."/>
            <person name="Gundlach H."/>
            <person name="Van Bel M."/>
            <person name="Meyberg R."/>
            <person name="Vives C."/>
            <person name="Morata J."/>
            <person name="Symeonidi A."/>
            <person name="Hiss M."/>
            <person name="Muchero W."/>
            <person name="Kamisugi Y."/>
            <person name="Saleh O."/>
            <person name="Blanc G."/>
            <person name="Decker E.L."/>
            <person name="van Gessel N."/>
            <person name="Grimwood J."/>
            <person name="Hayes R.D."/>
            <person name="Graham S.W."/>
            <person name="Gunter L.E."/>
            <person name="McDaniel S.F."/>
            <person name="Hoernstein S.N.W."/>
            <person name="Larsson A."/>
            <person name="Li F.W."/>
            <person name="Perroud P.F."/>
            <person name="Phillips J."/>
            <person name="Ranjan P."/>
            <person name="Rokshar D.S."/>
            <person name="Rothfels C.J."/>
            <person name="Schneider L."/>
            <person name="Shu S."/>
            <person name="Stevenson D.W."/>
            <person name="Thummler F."/>
            <person name="Tillich M."/>
            <person name="Villarreal Aguilar J.C."/>
            <person name="Widiez T."/>
            <person name="Wong G.K."/>
            <person name="Wymore A."/>
            <person name="Zhang Y."/>
            <person name="Zimmer A.D."/>
            <person name="Quatrano R.S."/>
            <person name="Mayer K.F.X."/>
            <person name="Goodstein D."/>
            <person name="Casacuberta J.M."/>
            <person name="Vandepoele K."/>
            <person name="Reski R."/>
            <person name="Cuming A.C."/>
            <person name="Tuskan G.A."/>
            <person name="Maumus F."/>
            <person name="Salse J."/>
            <person name="Schmutz J."/>
            <person name="Rensing S.A."/>
        </authorList>
    </citation>
    <scope>NUCLEOTIDE SEQUENCE [LARGE SCALE GENOMIC DNA]</scope>
    <source>
        <strain evidence="2 3">cv. Gransden 2004</strain>
    </source>
</reference>
<dbReference type="EMBL" id="ABEU02000001">
    <property type="protein sequence ID" value="PNR61988.1"/>
    <property type="molecule type" value="Genomic_DNA"/>
</dbReference>
<dbReference type="Gramene" id="Pp3c1_8900V3.2">
    <property type="protein sequence ID" value="PAC:32969674.CDS.1"/>
    <property type="gene ID" value="Pp3c1_8900"/>
</dbReference>
<dbReference type="EnsemblPlants" id="Pp3c1_8900V3.1">
    <property type="protein sequence ID" value="PAC:32969673.CDS.1"/>
    <property type="gene ID" value="Pp3c1_8900"/>
</dbReference>
<sequence length="78" mass="8482">MPAAREWIDPGAHCVRNAGEDVNKSASFDEQRPTFPVRMVDVGSGRGNGRGNGPGLSPQAFLDLEECLGAMWTLKPRR</sequence>
<dbReference type="InParanoid" id="A0A2K1L7H5"/>
<keyword evidence="3" id="KW-1185">Reference proteome</keyword>
<reference evidence="2" key="3">
    <citation type="submission" date="2020-12" db="UniProtKB">
        <authorList>
            <consortium name="EnsemblPlants"/>
        </authorList>
    </citation>
    <scope>IDENTIFICATION</scope>
</reference>
<evidence type="ECO:0000313" key="1">
    <source>
        <dbReference type="EMBL" id="PNR61988.1"/>
    </source>
</evidence>
<protein>
    <submittedName>
        <fullName evidence="1 2">Uncharacterized protein</fullName>
    </submittedName>
</protein>
<evidence type="ECO:0000313" key="2">
    <source>
        <dbReference type="EnsemblPlants" id="PAC:32969673.CDS.1"/>
    </source>
</evidence>
<dbReference type="EnsemblPlants" id="Pp3c1_8900V3.2">
    <property type="protein sequence ID" value="PAC:32969674.CDS.1"/>
    <property type="gene ID" value="Pp3c1_8900"/>
</dbReference>
<evidence type="ECO:0000313" key="3">
    <source>
        <dbReference type="Proteomes" id="UP000006727"/>
    </source>
</evidence>
<accession>A0A2K1L7H5</accession>
<dbReference type="Proteomes" id="UP000006727">
    <property type="component" value="Chromosome 1"/>
</dbReference>
<proteinExistence type="predicted"/>
<organism evidence="1">
    <name type="scientific">Physcomitrium patens</name>
    <name type="common">Spreading-leaved earth moss</name>
    <name type="synonym">Physcomitrella patens</name>
    <dbReference type="NCBI Taxonomy" id="3218"/>
    <lineage>
        <taxon>Eukaryota</taxon>
        <taxon>Viridiplantae</taxon>
        <taxon>Streptophyta</taxon>
        <taxon>Embryophyta</taxon>
        <taxon>Bryophyta</taxon>
        <taxon>Bryophytina</taxon>
        <taxon>Bryopsida</taxon>
        <taxon>Funariidae</taxon>
        <taxon>Funariales</taxon>
        <taxon>Funariaceae</taxon>
        <taxon>Physcomitrium</taxon>
    </lineage>
</organism>
<dbReference type="PaxDb" id="3218-PP1S38_124V6.1"/>
<gene>
    <name evidence="1" type="ORF">PHYPA_000412</name>
</gene>
<dbReference type="AlphaFoldDB" id="A0A2K1L7H5"/>
<reference evidence="1 3" key="1">
    <citation type="journal article" date="2008" name="Science">
        <title>The Physcomitrella genome reveals evolutionary insights into the conquest of land by plants.</title>
        <authorList>
            <person name="Rensing S."/>
            <person name="Lang D."/>
            <person name="Zimmer A."/>
            <person name="Terry A."/>
            <person name="Salamov A."/>
            <person name="Shapiro H."/>
            <person name="Nishiyama T."/>
            <person name="Perroud P.-F."/>
            <person name="Lindquist E."/>
            <person name="Kamisugi Y."/>
            <person name="Tanahashi T."/>
            <person name="Sakakibara K."/>
            <person name="Fujita T."/>
            <person name="Oishi K."/>
            <person name="Shin-I T."/>
            <person name="Kuroki Y."/>
            <person name="Toyoda A."/>
            <person name="Suzuki Y."/>
            <person name="Hashimoto A."/>
            <person name="Yamaguchi K."/>
            <person name="Sugano A."/>
            <person name="Kohara Y."/>
            <person name="Fujiyama A."/>
            <person name="Anterola A."/>
            <person name="Aoki S."/>
            <person name="Ashton N."/>
            <person name="Barbazuk W.B."/>
            <person name="Barker E."/>
            <person name="Bennetzen J."/>
            <person name="Bezanilla M."/>
            <person name="Blankenship R."/>
            <person name="Cho S.H."/>
            <person name="Dutcher S."/>
            <person name="Estelle M."/>
            <person name="Fawcett J.A."/>
            <person name="Gundlach H."/>
            <person name="Hanada K."/>
            <person name="Heyl A."/>
            <person name="Hicks K.A."/>
            <person name="Hugh J."/>
            <person name="Lohr M."/>
            <person name="Mayer K."/>
            <person name="Melkozernov A."/>
            <person name="Murata T."/>
            <person name="Nelson D."/>
            <person name="Pils B."/>
            <person name="Prigge M."/>
            <person name="Reiss B."/>
            <person name="Renner T."/>
            <person name="Rombauts S."/>
            <person name="Rushton P."/>
            <person name="Sanderfoot A."/>
            <person name="Schween G."/>
            <person name="Shiu S.-H."/>
            <person name="Stueber K."/>
            <person name="Theodoulou F.L."/>
            <person name="Tu H."/>
            <person name="Van de Peer Y."/>
            <person name="Verrier P.J."/>
            <person name="Waters E."/>
            <person name="Wood A."/>
            <person name="Yang L."/>
            <person name="Cove D."/>
            <person name="Cuming A."/>
            <person name="Hasebe M."/>
            <person name="Lucas S."/>
            <person name="Mishler D.B."/>
            <person name="Reski R."/>
            <person name="Grigoriev I."/>
            <person name="Quatrano R.S."/>
            <person name="Boore J.L."/>
        </authorList>
    </citation>
    <scope>NUCLEOTIDE SEQUENCE [LARGE SCALE GENOMIC DNA]</scope>
    <source>
        <strain evidence="2 3">cv. Gransden 2004</strain>
    </source>
</reference>